<evidence type="ECO:0000313" key="9">
    <source>
        <dbReference type="Proteomes" id="UP000023152"/>
    </source>
</evidence>
<reference evidence="8 9" key="1">
    <citation type="journal article" date="2013" name="Curr. Biol.">
        <title>The Genome of the Foraminiferan Reticulomyxa filosa.</title>
        <authorList>
            <person name="Glockner G."/>
            <person name="Hulsmann N."/>
            <person name="Schleicher M."/>
            <person name="Noegel A.A."/>
            <person name="Eichinger L."/>
            <person name="Gallinger C."/>
            <person name="Pawlowski J."/>
            <person name="Sierra R."/>
            <person name="Euteneuer U."/>
            <person name="Pillet L."/>
            <person name="Moustafa A."/>
            <person name="Platzer M."/>
            <person name="Groth M."/>
            <person name="Szafranski K."/>
            <person name="Schliwa M."/>
        </authorList>
    </citation>
    <scope>NUCLEOTIDE SEQUENCE [LARGE SCALE GENOMIC DNA]</scope>
</reference>
<evidence type="ECO:0000256" key="5">
    <source>
        <dbReference type="ARBA" id="ARBA00023136"/>
    </source>
</evidence>
<keyword evidence="3 6" id="KW-1133">Transmembrane helix</keyword>
<feature type="transmembrane region" description="Helical" evidence="6">
    <location>
        <begin position="250"/>
        <end position="269"/>
    </location>
</feature>
<evidence type="ECO:0000256" key="6">
    <source>
        <dbReference type="SAM" id="Phobius"/>
    </source>
</evidence>
<protein>
    <submittedName>
        <fullName evidence="8">NADPH oxidase</fullName>
    </submittedName>
</protein>
<keyword evidence="9" id="KW-1185">Reference proteome</keyword>
<evidence type="ECO:0000259" key="7">
    <source>
        <dbReference type="Pfam" id="PF01794"/>
    </source>
</evidence>
<sequence length="288" mass="33675">MKKKEEYVMETGNKEKEYEKEYKERWKQYVMYSNYVKWMKGWWKEVRQQSKVRRYVFVFAYMLFTIIFVSLQCAHYESVASEDNASGSKYSSTLHSKNAGSLTPAQKSMAELYDDNGGRIYGSWYPMAKMFGNLCDINCAFIVLPVCRSFIASLYNISTNQRMSSRAVRFCLSFMPLDKAMQFHKLCALLSALGAVLHTWAHYNHYSQVPKTYQTVFGPTVWISGVLLLVAMQLLYSTSSESVRRGKFEMFWYTHHVFVVFFAALLFHGRNSWNPNFWKCIKKDSISS</sequence>
<dbReference type="PANTHER" id="PTHR11972:SF153">
    <property type="entry name" value="SUPEROXIDE-GENERATING NADPH OXIDASE HEAVY CHAIN SUBUNIT A"/>
    <property type="match status" value="1"/>
</dbReference>
<dbReference type="EMBL" id="ASPP01008223">
    <property type="protein sequence ID" value="ETO25896.1"/>
    <property type="molecule type" value="Genomic_DNA"/>
</dbReference>
<dbReference type="PANTHER" id="PTHR11972">
    <property type="entry name" value="NADPH OXIDASE"/>
    <property type="match status" value="1"/>
</dbReference>
<evidence type="ECO:0000256" key="2">
    <source>
        <dbReference type="ARBA" id="ARBA00022692"/>
    </source>
</evidence>
<dbReference type="InterPro" id="IPR050369">
    <property type="entry name" value="RBOH/FRE"/>
</dbReference>
<evidence type="ECO:0000313" key="8">
    <source>
        <dbReference type="EMBL" id="ETO25896.1"/>
    </source>
</evidence>
<dbReference type="GO" id="GO:0005886">
    <property type="term" value="C:plasma membrane"/>
    <property type="evidence" value="ECO:0007669"/>
    <property type="project" value="TreeGrafter"/>
</dbReference>
<feature type="transmembrane region" description="Helical" evidence="6">
    <location>
        <begin position="221"/>
        <end position="238"/>
    </location>
</feature>
<keyword evidence="5 6" id="KW-0472">Membrane</keyword>
<feature type="transmembrane region" description="Helical" evidence="6">
    <location>
        <begin position="52"/>
        <end position="71"/>
    </location>
</feature>
<comment type="subcellular location">
    <subcellularLocation>
        <location evidence="1">Membrane</location>
        <topology evidence="1">Multi-pass membrane protein</topology>
    </subcellularLocation>
</comment>
<proteinExistence type="predicted"/>
<dbReference type="InterPro" id="IPR013130">
    <property type="entry name" value="Fe3_Rdtase_TM_dom"/>
</dbReference>
<accession>X6NIW0</accession>
<feature type="domain" description="Ferric oxidoreductase" evidence="7">
    <location>
        <begin position="161"/>
        <end position="265"/>
    </location>
</feature>
<dbReference type="OrthoDB" id="167398at2759"/>
<evidence type="ECO:0000256" key="1">
    <source>
        <dbReference type="ARBA" id="ARBA00004141"/>
    </source>
</evidence>
<name>X6NIW0_RETFI</name>
<dbReference type="AlphaFoldDB" id="X6NIW0"/>
<evidence type="ECO:0000256" key="4">
    <source>
        <dbReference type="ARBA" id="ARBA00023002"/>
    </source>
</evidence>
<keyword evidence="4" id="KW-0560">Oxidoreductase</keyword>
<gene>
    <name evidence="8" type="ORF">RFI_11244</name>
</gene>
<dbReference type="Proteomes" id="UP000023152">
    <property type="component" value="Unassembled WGS sequence"/>
</dbReference>
<evidence type="ECO:0000256" key="3">
    <source>
        <dbReference type="ARBA" id="ARBA00022989"/>
    </source>
</evidence>
<organism evidence="8 9">
    <name type="scientific">Reticulomyxa filosa</name>
    <dbReference type="NCBI Taxonomy" id="46433"/>
    <lineage>
        <taxon>Eukaryota</taxon>
        <taxon>Sar</taxon>
        <taxon>Rhizaria</taxon>
        <taxon>Retaria</taxon>
        <taxon>Foraminifera</taxon>
        <taxon>Monothalamids</taxon>
        <taxon>Reticulomyxidae</taxon>
        <taxon>Reticulomyxa</taxon>
    </lineage>
</organism>
<keyword evidence="2 6" id="KW-0812">Transmembrane</keyword>
<dbReference type="GO" id="GO:0016491">
    <property type="term" value="F:oxidoreductase activity"/>
    <property type="evidence" value="ECO:0007669"/>
    <property type="project" value="UniProtKB-KW"/>
</dbReference>
<dbReference type="Pfam" id="PF01794">
    <property type="entry name" value="Ferric_reduct"/>
    <property type="match status" value="1"/>
</dbReference>
<comment type="caution">
    <text evidence="8">The sequence shown here is derived from an EMBL/GenBank/DDBJ whole genome shotgun (WGS) entry which is preliminary data.</text>
</comment>
<feature type="transmembrane region" description="Helical" evidence="6">
    <location>
        <begin position="183"/>
        <end position="201"/>
    </location>
</feature>